<evidence type="ECO:0000256" key="10">
    <source>
        <dbReference type="ARBA" id="ARBA00022989"/>
    </source>
</evidence>
<keyword evidence="9" id="KW-0442">Lipid degradation</keyword>
<dbReference type="SUPFAM" id="SSF53474">
    <property type="entry name" value="alpha/beta-Hydrolases"/>
    <property type="match status" value="1"/>
</dbReference>
<dbReference type="InterPro" id="IPR029058">
    <property type="entry name" value="AB_hydrolase_fold"/>
</dbReference>
<feature type="compositionally biased region" description="Acidic residues" evidence="15">
    <location>
        <begin position="1"/>
        <end position="12"/>
    </location>
</feature>
<keyword evidence="12" id="KW-0472">Membrane</keyword>
<evidence type="ECO:0000256" key="2">
    <source>
        <dbReference type="ARBA" id="ARBA00004651"/>
    </source>
</evidence>
<feature type="compositionally biased region" description="Acidic residues" evidence="15">
    <location>
        <begin position="88"/>
        <end position="115"/>
    </location>
</feature>
<keyword evidence="4" id="KW-0597">Phosphoprotein</keyword>
<comment type="cofactor">
    <cofactor evidence="1">
        <name>Ca(2+)</name>
        <dbReference type="ChEBI" id="CHEBI:29108"/>
    </cofactor>
</comment>
<dbReference type="GO" id="GO:0016042">
    <property type="term" value="P:lipid catabolic process"/>
    <property type="evidence" value="ECO:0007669"/>
    <property type="project" value="UniProtKB-KW"/>
</dbReference>
<evidence type="ECO:0000256" key="7">
    <source>
        <dbReference type="ARBA" id="ARBA00022801"/>
    </source>
</evidence>
<protein>
    <recommendedName>
        <fullName evidence="14">sn-1-specific diacylglycerol lipase</fullName>
        <ecNumber evidence="14">3.1.1.116</ecNumber>
    </recommendedName>
</protein>
<evidence type="ECO:0000256" key="6">
    <source>
        <dbReference type="ARBA" id="ARBA00022723"/>
    </source>
</evidence>
<dbReference type="Gene3D" id="3.40.50.1820">
    <property type="entry name" value="alpha/beta hydrolase"/>
    <property type="match status" value="1"/>
</dbReference>
<organism evidence="17 18">
    <name type="scientific">Hondaea fermentalgiana</name>
    <dbReference type="NCBI Taxonomy" id="2315210"/>
    <lineage>
        <taxon>Eukaryota</taxon>
        <taxon>Sar</taxon>
        <taxon>Stramenopiles</taxon>
        <taxon>Bigyra</taxon>
        <taxon>Labyrinthulomycetes</taxon>
        <taxon>Thraustochytrida</taxon>
        <taxon>Thraustochytriidae</taxon>
        <taxon>Hondaea</taxon>
    </lineage>
</organism>
<feature type="domain" description="Fungal lipase-type" evidence="16">
    <location>
        <begin position="188"/>
        <end position="327"/>
    </location>
</feature>
<evidence type="ECO:0000259" key="16">
    <source>
        <dbReference type="Pfam" id="PF01764"/>
    </source>
</evidence>
<evidence type="ECO:0000256" key="8">
    <source>
        <dbReference type="ARBA" id="ARBA00022837"/>
    </source>
</evidence>
<keyword evidence="5" id="KW-0812">Transmembrane</keyword>
<evidence type="ECO:0000256" key="13">
    <source>
        <dbReference type="ARBA" id="ARBA00024531"/>
    </source>
</evidence>
<evidence type="ECO:0000256" key="11">
    <source>
        <dbReference type="ARBA" id="ARBA00023098"/>
    </source>
</evidence>
<evidence type="ECO:0000256" key="12">
    <source>
        <dbReference type="ARBA" id="ARBA00023136"/>
    </source>
</evidence>
<keyword evidence="7" id="KW-0378">Hydrolase</keyword>
<evidence type="ECO:0000313" key="18">
    <source>
        <dbReference type="Proteomes" id="UP000241890"/>
    </source>
</evidence>
<dbReference type="CDD" id="cd00519">
    <property type="entry name" value="Lipase_3"/>
    <property type="match status" value="1"/>
</dbReference>
<proteinExistence type="predicted"/>
<dbReference type="OrthoDB" id="45753at2759"/>
<dbReference type="InterPro" id="IPR052214">
    <property type="entry name" value="DAG_Lipase-Related"/>
</dbReference>
<dbReference type="GO" id="GO:0046872">
    <property type="term" value="F:metal ion binding"/>
    <property type="evidence" value="ECO:0007669"/>
    <property type="project" value="UniProtKB-KW"/>
</dbReference>
<sequence>MSDEEDVYEEDREQGSPVTTVFGDPLFLTRNTNLSRSESDMAADREALDELTGVDHTAEKQDVVTDLVAEDVDFDVADLEQFGPAEGDKEEEDDGGEVEDDDEDEDPKESNEDTSSDAALARAIAEAEADSDSDSFERPWAGFVPDDADEANELDAVFRRLSVALRGVRNNLDSQGDLVALQQSLQDWMTQVERSHDLADEEGDEACSLYRAKSEVEAETEGTNRQRTHLGFLRAANEVAREVEEDLVEAMLANAGYKLTIVGHSLGAAVATLLTIRWSSHPVLGSATCVGVASPCSTSRDFAESDVAKTKFNNIVLSDDVVPRLSLGSFMDLRDSLAYMARNGITERVMDIVGDGTGDPAELRSVLQPIYDEIVAVAHTNFKLYPPGNVWHIPRMAQSVDDARLVPVTDMGTIILSNEMFLSHLPNYYAHACIPESQESSTSAPEAT</sequence>
<feature type="compositionally biased region" description="Basic and acidic residues" evidence="15">
    <location>
        <begin position="37"/>
        <end position="48"/>
    </location>
</feature>
<evidence type="ECO:0000256" key="4">
    <source>
        <dbReference type="ARBA" id="ARBA00022553"/>
    </source>
</evidence>
<dbReference type="Proteomes" id="UP000241890">
    <property type="component" value="Unassembled WGS sequence"/>
</dbReference>
<dbReference type="EC" id="3.1.1.116" evidence="14"/>
<evidence type="ECO:0000256" key="1">
    <source>
        <dbReference type="ARBA" id="ARBA00001913"/>
    </source>
</evidence>
<gene>
    <name evidence="17" type="ORF">FCC1311_045331</name>
</gene>
<name>A0A2R5G5Q0_9STRA</name>
<evidence type="ECO:0000313" key="17">
    <source>
        <dbReference type="EMBL" id="GBG26382.1"/>
    </source>
</evidence>
<keyword evidence="3" id="KW-1003">Cell membrane</keyword>
<dbReference type="Pfam" id="PF01764">
    <property type="entry name" value="Lipase_3"/>
    <property type="match status" value="1"/>
</dbReference>
<dbReference type="GO" id="GO:0005886">
    <property type="term" value="C:plasma membrane"/>
    <property type="evidence" value="ECO:0007669"/>
    <property type="project" value="UniProtKB-SubCell"/>
</dbReference>
<evidence type="ECO:0000256" key="5">
    <source>
        <dbReference type="ARBA" id="ARBA00022692"/>
    </source>
</evidence>
<comment type="caution">
    <text evidence="17">The sequence shown here is derived from an EMBL/GenBank/DDBJ whole genome shotgun (WGS) entry which is preliminary data.</text>
</comment>
<reference evidence="17 18" key="1">
    <citation type="submission" date="2017-12" db="EMBL/GenBank/DDBJ databases">
        <title>Sequencing, de novo assembly and annotation of complete genome of a new Thraustochytrid species, strain FCC1311.</title>
        <authorList>
            <person name="Sedici K."/>
            <person name="Godart F."/>
            <person name="Aiese Cigliano R."/>
            <person name="Sanseverino W."/>
            <person name="Barakat M."/>
            <person name="Ortet P."/>
            <person name="Marechal E."/>
            <person name="Cagnac O."/>
            <person name="Amato A."/>
        </authorList>
    </citation>
    <scope>NUCLEOTIDE SEQUENCE [LARGE SCALE GENOMIC DNA]</scope>
</reference>
<evidence type="ECO:0000256" key="15">
    <source>
        <dbReference type="SAM" id="MobiDB-lite"/>
    </source>
</evidence>
<feature type="region of interest" description="Disordered" evidence="15">
    <location>
        <begin position="75"/>
        <end position="118"/>
    </location>
</feature>
<accession>A0A2R5G5Q0</accession>
<evidence type="ECO:0000256" key="9">
    <source>
        <dbReference type="ARBA" id="ARBA00022963"/>
    </source>
</evidence>
<dbReference type="EMBL" id="BEYU01000020">
    <property type="protein sequence ID" value="GBG26382.1"/>
    <property type="molecule type" value="Genomic_DNA"/>
</dbReference>
<dbReference type="GO" id="GO:0016298">
    <property type="term" value="F:lipase activity"/>
    <property type="evidence" value="ECO:0007669"/>
    <property type="project" value="TreeGrafter"/>
</dbReference>
<keyword evidence="11" id="KW-0443">Lipid metabolism</keyword>
<feature type="region of interest" description="Disordered" evidence="15">
    <location>
        <begin position="1"/>
        <end position="62"/>
    </location>
</feature>
<comment type="subcellular location">
    <subcellularLocation>
        <location evidence="2">Cell membrane</location>
        <topology evidence="2">Multi-pass membrane protein</topology>
    </subcellularLocation>
</comment>
<evidence type="ECO:0000256" key="14">
    <source>
        <dbReference type="ARBA" id="ARBA00026104"/>
    </source>
</evidence>
<dbReference type="PANTHER" id="PTHR45792">
    <property type="entry name" value="DIACYLGLYCEROL LIPASE HOMOLOG-RELATED"/>
    <property type="match status" value="1"/>
</dbReference>
<dbReference type="InterPro" id="IPR002921">
    <property type="entry name" value="Fungal_lipase-type"/>
</dbReference>
<keyword evidence="6" id="KW-0479">Metal-binding</keyword>
<keyword evidence="10" id="KW-1133">Transmembrane helix</keyword>
<keyword evidence="18" id="KW-1185">Reference proteome</keyword>
<keyword evidence="8" id="KW-0106">Calcium</keyword>
<comment type="catalytic activity">
    <reaction evidence="13">
        <text>a 1,2-diacyl-sn-glycerol + H2O = a 2-acylglycerol + a fatty acid + H(+)</text>
        <dbReference type="Rhea" id="RHEA:33275"/>
        <dbReference type="ChEBI" id="CHEBI:15377"/>
        <dbReference type="ChEBI" id="CHEBI:15378"/>
        <dbReference type="ChEBI" id="CHEBI:17389"/>
        <dbReference type="ChEBI" id="CHEBI:17815"/>
        <dbReference type="ChEBI" id="CHEBI:28868"/>
        <dbReference type="EC" id="3.1.1.116"/>
    </reaction>
    <physiologicalReaction direction="left-to-right" evidence="13">
        <dbReference type="Rhea" id="RHEA:33276"/>
    </physiologicalReaction>
</comment>
<dbReference type="InParanoid" id="A0A2R5G5Q0"/>
<dbReference type="PANTHER" id="PTHR45792:SF8">
    <property type="entry name" value="DIACYLGLYCEROL LIPASE-ALPHA"/>
    <property type="match status" value="1"/>
</dbReference>
<evidence type="ECO:0000256" key="3">
    <source>
        <dbReference type="ARBA" id="ARBA00022475"/>
    </source>
</evidence>
<dbReference type="AlphaFoldDB" id="A0A2R5G5Q0"/>